<keyword evidence="1" id="KW-0472">Membrane</keyword>
<keyword evidence="1" id="KW-1133">Transmembrane helix</keyword>
<proteinExistence type="predicted"/>
<evidence type="ECO:0000313" key="3">
    <source>
        <dbReference type="EnsemblPlants" id="AES64660"/>
    </source>
</evidence>
<dbReference type="Proteomes" id="UP000002051">
    <property type="component" value="Chromosome 2"/>
</dbReference>
<keyword evidence="1 2" id="KW-0812">Transmembrane</keyword>
<accession>G7IFQ9</accession>
<sequence>MIHFQAKLNTSLTVSPLDCTFITTFSYGNCYWFDFFFLSPFLILVFLGPVWLCFVF</sequence>
<keyword evidence="4" id="KW-1185">Reference proteome</keyword>
<evidence type="ECO:0000313" key="4">
    <source>
        <dbReference type="Proteomes" id="UP000002051"/>
    </source>
</evidence>
<feature type="transmembrane region" description="Helical" evidence="1">
    <location>
        <begin position="35"/>
        <end position="55"/>
    </location>
</feature>
<reference evidence="3" key="3">
    <citation type="submission" date="2015-04" db="UniProtKB">
        <authorList>
            <consortium name="EnsemblPlants"/>
        </authorList>
    </citation>
    <scope>IDENTIFICATION</scope>
    <source>
        <strain evidence="3">cv. Jemalong A17</strain>
    </source>
</reference>
<reference evidence="2 4" key="1">
    <citation type="journal article" date="2011" name="Nature">
        <title>The Medicago genome provides insight into the evolution of rhizobial symbioses.</title>
        <authorList>
            <person name="Young N.D."/>
            <person name="Debelle F."/>
            <person name="Oldroyd G.E."/>
            <person name="Geurts R."/>
            <person name="Cannon S.B."/>
            <person name="Udvardi M.K."/>
            <person name="Benedito V.A."/>
            <person name="Mayer K.F."/>
            <person name="Gouzy J."/>
            <person name="Schoof H."/>
            <person name="Van de Peer Y."/>
            <person name="Proost S."/>
            <person name="Cook D.R."/>
            <person name="Meyers B.C."/>
            <person name="Spannagl M."/>
            <person name="Cheung F."/>
            <person name="De Mita S."/>
            <person name="Krishnakumar V."/>
            <person name="Gundlach H."/>
            <person name="Zhou S."/>
            <person name="Mudge J."/>
            <person name="Bharti A.K."/>
            <person name="Murray J.D."/>
            <person name="Naoumkina M.A."/>
            <person name="Rosen B."/>
            <person name="Silverstein K.A."/>
            <person name="Tang H."/>
            <person name="Rombauts S."/>
            <person name="Zhao P.X."/>
            <person name="Zhou P."/>
            <person name="Barbe V."/>
            <person name="Bardou P."/>
            <person name="Bechner M."/>
            <person name="Bellec A."/>
            <person name="Berger A."/>
            <person name="Berges H."/>
            <person name="Bidwell S."/>
            <person name="Bisseling T."/>
            <person name="Choisne N."/>
            <person name="Couloux A."/>
            <person name="Denny R."/>
            <person name="Deshpande S."/>
            <person name="Dai X."/>
            <person name="Doyle J.J."/>
            <person name="Dudez A.M."/>
            <person name="Farmer A.D."/>
            <person name="Fouteau S."/>
            <person name="Franken C."/>
            <person name="Gibelin C."/>
            <person name="Gish J."/>
            <person name="Goldstein S."/>
            <person name="Gonzalez A.J."/>
            <person name="Green P.J."/>
            <person name="Hallab A."/>
            <person name="Hartog M."/>
            <person name="Hua A."/>
            <person name="Humphray S.J."/>
            <person name="Jeong D.H."/>
            <person name="Jing Y."/>
            <person name="Jocker A."/>
            <person name="Kenton S.M."/>
            <person name="Kim D.J."/>
            <person name="Klee K."/>
            <person name="Lai H."/>
            <person name="Lang C."/>
            <person name="Lin S."/>
            <person name="Macmil S.L."/>
            <person name="Magdelenat G."/>
            <person name="Matthews L."/>
            <person name="McCorrison J."/>
            <person name="Monaghan E.L."/>
            <person name="Mun J.H."/>
            <person name="Najar F.Z."/>
            <person name="Nicholson C."/>
            <person name="Noirot C."/>
            <person name="O'Bleness M."/>
            <person name="Paule C.R."/>
            <person name="Poulain J."/>
            <person name="Prion F."/>
            <person name="Qin B."/>
            <person name="Qu C."/>
            <person name="Retzel E.F."/>
            <person name="Riddle C."/>
            <person name="Sallet E."/>
            <person name="Samain S."/>
            <person name="Samson N."/>
            <person name="Sanders I."/>
            <person name="Saurat O."/>
            <person name="Scarpelli C."/>
            <person name="Schiex T."/>
            <person name="Segurens B."/>
            <person name="Severin A.J."/>
            <person name="Sherrier D.J."/>
            <person name="Shi R."/>
            <person name="Sims S."/>
            <person name="Singer S.R."/>
            <person name="Sinharoy S."/>
            <person name="Sterck L."/>
            <person name="Viollet A."/>
            <person name="Wang B.B."/>
            <person name="Wang K."/>
            <person name="Wang M."/>
            <person name="Wang X."/>
            <person name="Warfsmann J."/>
            <person name="Weissenbach J."/>
            <person name="White D.D."/>
            <person name="White J.D."/>
            <person name="Wiley G.B."/>
            <person name="Wincker P."/>
            <person name="Xing Y."/>
            <person name="Yang L."/>
            <person name="Yao Z."/>
            <person name="Ying F."/>
            <person name="Zhai J."/>
            <person name="Zhou L."/>
            <person name="Zuber A."/>
            <person name="Denarie J."/>
            <person name="Dixon R.A."/>
            <person name="May G.D."/>
            <person name="Schwartz D.C."/>
            <person name="Rogers J."/>
            <person name="Quetier F."/>
            <person name="Town C.D."/>
            <person name="Roe B.A."/>
        </authorList>
    </citation>
    <scope>NUCLEOTIDE SEQUENCE [LARGE SCALE GENOMIC DNA]</scope>
    <source>
        <strain evidence="2">A17</strain>
        <strain evidence="3 4">cv. Jemalong A17</strain>
    </source>
</reference>
<gene>
    <name evidence="2" type="ordered locus">MTR_2g028310</name>
</gene>
<dbReference type="HOGENOM" id="CLU_3017238_0_0_1"/>
<dbReference type="EnsemblPlants" id="AES64660">
    <property type="protein sequence ID" value="AES64660"/>
    <property type="gene ID" value="MTR_2g028310"/>
</dbReference>
<dbReference type="EMBL" id="CM001218">
    <property type="protein sequence ID" value="AES64660.1"/>
    <property type="molecule type" value="Genomic_DNA"/>
</dbReference>
<protein>
    <submittedName>
        <fullName evidence="2">Transmembrane protein, putative</fullName>
    </submittedName>
</protein>
<name>G7IFQ9_MEDTR</name>
<evidence type="ECO:0000313" key="2">
    <source>
        <dbReference type="EMBL" id="AES64660.1"/>
    </source>
</evidence>
<evidence type="ECO:0000256" key="1">
    <source>
        <dbReference type="SAM" id="Phobius"/>
    </source>
</evidence>
<reference evidence="2 4" key="2">
    <citation type="journal article" date="2014" name="BMC Genomics">
        <title>An improved genome release (version Mt4.0) for the model legume Medicago truncatula.</title>
        <authorList>
            <person name="Tang H."/>
            <person name="Krishnakumar V."/>
            <person name="Bidwell S."/>
            <person name="Rosen B."/>
            <person name="Chan A."/>
            <person name="Zhou S."/>
            <person name="Gentzbittel L."/>
            <person name="Childs K.L."/>
            <person name="Yandell M."/>
            <person name="Gundlach H."/>
            <person name="Mayer K.F."/>
            <person name="Schwartz D.C."/>
            <person name="Town C.D."/>
        </authorList>
    </citation>
    <scope>GENOME REANNOTATION</scope>
    <source>
        <strain evidence="3 4">cv. Jemalong A17</strain>
    </source>
</reference>
<organism evidence="2 4">
    <name type="scientific">Medicago truncatula</name>
    <name type="common">Barrel medic</name>
    <name type="synonym">Medicago tribuloides</name>
    <dbReference type="NCBI Taxonomy" id="3880"/>
    <lineage>
        <taxon>Eukaryota</taxon>
        <taxon>Viridiplantae</taxon>
        <taxon>Streptophyta</taxon>
        <taxon>Embryophyta</taxon>
        <taxon>Tracheophyta</taxon>
        <taxon>Spermatophyta</taxon>
        <taxon>Magnoliopsida</taxon>
        <taxon>eudicotyledons</taxon>
        <taxon>Gunneridae</taxon>
        <taxon>Pentapetalae</taxon>
        <taxon>rosids</taxon>
        <taxon>fabids</taxon>
        <taxon>Fabales</taxon>
        <taxon>Fabaceae</taxon>
        <taxon>Papilionoideae</taxon>
        <taxon>50 kb inversion clade</taxon>
        <taxon>NPAAA clade</taxon>
        <taxon>Hologalegina</taxon>
        <taxon>IRL clade</taxon>
        <taxon>Trifolieae</taxon>
        <taxon>Medicago</taxon>
    </lineage>
</organism>
<dbReference type="PaxDb" id="3880-AES64660"/>
<dbReference type="AlphaFoldDB" id="G7IFQ9"/>